<organism evidence="1 2">
    <name type="scientific">Stackebrandtia nassauensis (strain DSM 44728 / CIP 108903 / NRRL B-16338 / NBRC 102104 / LLR-40K-21)</name>
    <dbReference type="NCBI Taxonomy" id="446470"/>
    <lineage>
        <taxon>Bacteria</taxon>
        <taxon>Bacillati</taxon>
        <taxon>Actinomycetota</taxon>
        <taxon>Actinomycetes</taxon>
        <taxon>Glycomycetales</taxon>
        <taxon>Glycomycetaceae</taxon>
        <taxon>Stackebrandtia</taxon>
    </lineage>
</organism>
<dbReference type="RefSeq" id="WP_013021348.1">
    <property type="nucleotide sequence ID" value="NC_013947.1"/>
</dbReference>
<reference evidence="1 2" key="1">
    <citation type="journal article" date="2009" name="Stand. Genomic Sci.">
        <title>Complete genome sequence of Stackebrandtia nassauensis type strain (LLR-40K-21).</title>
        <authorList>
            <person name="Munk C."/>
            <person name="Lapidus A."/>
            <person name="Copeland A."/>
            <person name="Jando M."/>
            <person name="Mayilraj S."/>
            <person name="Glavina Del Rio T."/>
            <person name="Nolan M."/>
            <person name="Chen F."/>
            <person name="Lucas S."/>
            <person name="Tice H."/>
            <person name="Cheng J.F."/>
            <person name="Han C."/>
            <person name="Detter J.C."/>
            <person name="Bruce D."/>
            <person name="Goodwin L."/>
            <person name="Chain P."/>
            <person name="Pitluck S."/>
            <person name="Goker M."/>
            <person name="Ovchinikova G."/>
            <person name="Pati A."/>
            <person name="Ivanova N."/>
            <person name="Mavromatis K."/>
            <person name="Chen A."/>
            <person name="Palaniappan K."/>
            <person name="Land M."/>
            <person name="Hauser L."/>
            <person name="Chang Y.J."/>
            <person name="Jeffries C.D."/>
            <person name="Bristow J."/>
            <person name="Eisen J.A."/>
            <person name="Markowitz V."/>
            <person name="Hugenholtz P."/>
            <person name="Kyrpides N.C."/>
            <person name="Klenk H.P."/>
        </authorList>
    </citation>
    <scope>NUCLEOTIDE SEQUENCE [LARGE SCALE GENOMIC DNA]</scope>
    <source>
        <strain evidence="2">DSM 44728 / CIP 108903 / NRRL B-16338 / NBRC 102104 / LLR-40K-21</strain>
    </source>
</reference>
<dbReference type="EMBL" id="CP001778">
    <property type="protein sequence ID" value="ADD45777.1"/>
    <property type="molecule type" value="Genomic_DNA"/>
</dbReference>
<gene>
    <name evidence="1" type="ordered locus">Snas_6154</name>
</gene>
<name>D3Q2M6_STANL</name>
<evidence type="ECO:0000313" key="1">
    <source>
        <dbReference type="EMBL" id="ADD45777.1"/>
    </source>
</evidence>
<sequence length="46" mass="4966">MRIVKRVAATGIMLGIALVALSPDEPVSPLVMFTSGPHCSWRSSPW</sequence>
<dbReference type="KEGG" id="sna:Snas_6154"/>
<dbReference type="HOGENOM" id="CLU_3189277_0_0_11"/>
<proteinExistence type="predicted"/>
<dbReference type="AlphaFoldDB" id="D3Q2M6"/>
<keyword evidence="2" id="KW-1185">Reference proteome</keyword>
<accession>D3Q2M6</accession>
<evidence type="ECO:0000313" key="2">
    <source>
        <dbReference type="Proteomes" id="UP000000844"/>
    </source>
</evidence>
<dbReference type="STRING" id="446470.Snas_6154"/>
<protein>
    <submittedName>
        <fullName evidence="1">Uncharacterized protein</fullName>
    </submittedName>
</protein>
<dbReference type="Proteomes" id="UP000000844">
    <property type="component" value="Chromosome"/>
</dbReference>